<reference evidence="1 2" key="1">
    <citation type="journal article" date="2019" name="Int. J. Syst. Evol. Microbiol.">
        <title>The Global Catalogue of Microorganisms (GCM) 10K type strain sequencing project: providing services to taxonomists for standard genome sequencing and annotation.</title>
        <authorList>
            <consortium name="The Broad Institute Genomics Platform"/>
            <consortium name="The Broad Institute Genome Sequencing Center for Infectious Disease"/>
            <person name="Wu L."/>
            <person name="Ma J."/>
        </authorList>
    </citation>
    <scope>NUCLEOTIDE SEQUENCE [LARGE SCALE GENOMIC DNA]</scope>
    <source>
        <strain evidence="1 2">DT85</strain>
    </source>
</reference>
<dbReference type="EMBL" id="JBHTAP010000001">
    <property type="protein sequence ID" value="MFC7236185.1"/>
    <property type="molecule type" value="Genomic_DNA"/>
</dbReference>
<dbReference type="InterPro" id="IPR008551">
    <property type="entry name" value="TANGO2"/>
</dbReference>
<dbReference type="PANTHER" id="PTHR17985:SF8">
    <property type="entry name" value="TRANSPORT AND GOLGI ORGANIZATION PROTEIN 2 HOMOLOG"/>
    <property type="match status" value="1"/>
</dbReference>
<sequence length="259" mass="28152">MCTLTFAWRRFDDHLAVAANRDEALARPSSPPAIRDGDPRVFAPRDEEAGGTWLGYNEAGVFVALTNRWTRAVTDGDRSRGLLVREALDRPDASAAAGFVRDELDARTYEPFHLLVADAERALLFEHDRDTSVAHLAPGVYVVGNTGWCGVRSGPAGATEPQRTESFFVPDRRPEVGREQAANDRRVLDTLAAAAEGADADAWLARGGEVLSDHEYGVCIHGDGFGTKSSSLVRLGAERAWRHAEGPPCETPYEPLDAL</sequence>
<dbReference type="AlphaFoldDB" id="A0ABD5ZRS1"/>
<dbReference type="PANTHER" id="PTHR17985">
    <property type="entry name" value="SER/THR-RICH PROTEIN T10 IN DGCR REGION"/>
    <property type="match status" value="1"/>
</dbReference>
<comment type="caution">
    <text evidence="1">The sequence shown here is derived from an EMBL/GenBank/DDBJ whole genome shotgun (WGS) entry which is preliminary data.</text>
</comment>
<keyword evidence="2" id="KW-1185">Reference proteome</keyword>
<dbReference type="Gene3D" id="3.60.60.10">
    <property type="entry name" value="Penicillin V Acylase, Chain A"/>
    <property type="match status" value="1"/>
</dbReference>
<evidence type="ECO:0000313" key="1">
    <source>
        <dbReference type="EMBL" id="MFC7236185.1"/>
    </source>
</evidence>
<evidence type="ECO:0000313" key="2">
    <source>
        <dbReference type="Proteomes" id="UP001596398"/>
    </source>
</evidence>
<dbReference type="GeneID" id="79267896"/>
<organism evidence="1 2">
    <name type="scientific">Halosegnis marinus</name>
    <dbReference type="NCBI Taxonomy" id="3034023"/>
    <lineage>
        <taxon>Archaea</taxon>
        <taxon>Methanobacteriati</taxon>
        <taxon>Methanobacteriota</taxon>
        <taxon>Stenosarchaea group</taxon>
        <taxon>Halobacteria</taxon>
        <taxon>Halobacteriales</taxon>
        <taxon>Natronomonadaceae</taxon>
        <taxon>Halosegnis</taxon>
    </lineage>
</organism>
<protein>
    <submittedName>
        <fullName evidence="1">NRDE family protein</fullName>
    </submittedName>
</protein>
<accession>A0ABD5ZRS1</accession>
<dbReference type="Pfam" id="PF05742">
    <property type="entry name" value="TANGO2"/>
    <property type="match status" value="1"/>
</dbReference>
<dbReference type="RefSeq" id="WP_276234340.1">
    <property type="nucleotide sequence ID" value="NZ_CP119802.1"/>
</dbReference>
<name>A0ABD5ZRS1_9EURY</name>
<gene>
    <name evidence="1" type="ORF">ACFQJ4_12750</name>
</gene>
<dbReference type="Proteomes" id="UP001596398">
    <property type="component" value="Unassembled WGS sequence"/>
</dbReference>
<proteinExistence type="predicted"/>